<feature type="domain" description="Cation efflux protein cytoplasmic" evidence="9">
    <location>
        <begin position="215"/>
        <end position="290"/>
    </location>
</feature>
<dbReference type="RefSeq" id="WP_349232526.1">
    <property type="nucleotide sequence ID" value="NZ_JBBMFK010000033.1"/>
</dbReference>
<evidence type="ECO:0000256" key="7">
    <source>
        <dbReference type="SAM" id="Phobius"/>
    </source>
</evidence>
<dbReference type="InterPro" id="IPR027469">
    <property type="entry name" value="Cation_efflux_TMD_sf"/>
</dbReference>
<dbReference type="Gene3D" id="3.30.70.1350">
    <property type="entry name" value="Cation efflux protein, cytoplasmic domain"/>
    <property type="match status" value="1"/>
</dbReference>
<dbReference type="SUPFAM" id="SSF161111">
    <property type="entry name" value="Cation efflux protein transmembrane domain-like"/>
    <property type="match status" value="1"/>
</dbReference>
<dbReference type="Gene3D" id="1.20.1510.10">
    <property type="entry name" value="Cation efflux protein transmembrane domain"/>
    <property type="match status" value="1"/>
</dbReference>
<dbReference type="EMBL" id="JBBMFK010000033">
    <property type="protein sequence ID" value="MEQ2444816.1"/>
    <property type="molecule type" value="Genomic_DNA"/>
</dbReference>
<feature type="transmembrane region" description="Helical" evidence="7">
    <location>
        <begin position="82"/>
        <end position="103"/>
    </location>
</feature>
<evidence type="ECO:0000313" key="11">
    <source>
        <dbReference type="Proteomes" id="UP001464378"/>
    </source>
</evidence>
<dbReference type="InterPro" id="IPR036837">
    <property type="entry name" value="Cation_efflux_CTD_sf"/>
</dbReference>
<keyword evidence="11" id="KW-1185">Reference proteome</keyword>
<sequence length="297" mass="31684">MDKKANESLAMRVSFVTILGNFLLTAFKLLAGIVAHSGAMISDAIHSASDVLSTFVVIVGVKLSGKESDEEHPFGHERFECVAALILSVLLAVTGLGIGWAGIQNIIGDSAALVVPGQLALVAAVISIVVKEAMYWYTRAAAKKIDSSALMADAWHHRSDALSSVGSFIGILGARLGLPVLDPIASVVICLFILKAAYDIFRDAISKMLDTACSNDVEEQMRSVALSQEGVLGVDRLQTRLFGDRIYVEIDIAADGSTPLSQAHEVATMVHDAIEQQFPKVKHCMVHVNPLEVHPAG</sequence>
<evidence type="ECO:0000256" key="1">
    <source>
        <dbReference type="ARBA" id="ARBA00004141"/>
    </source>
</evidence>
<feature type="transmembrane region" description="Helical" evidence="7">
    <location>
        <begin position="184"/>
        <end position="201"/>
    </location>
</feature>
<dbReference type="NCBIfam" id="TIGR01297">
    <property type="entry name" value="CDF"/>
    <property type="match status" value="1"/>
</dbReference>
<proteinExistence type="inferred from homology"/>
<gene>
    <name evidence="10" type="ORF">WMO64_15265</name>
</gene>
<comment type="subcellular location">
    <subcellularLocation>
        <location evidence="1">Membrane</location>
        <topology evidence="1">Multi-pass membrane protein</topology>
    </subcellularLocation>
</comment>
<evidence type="ECO:0000256" key="4">
    <source>
        <dbReference type="ARBA" id="ARBA00022692"/>
    </source>
</evidence>
<feature type="domain" description="Cation efflux protein transmembrane" evidence="8">
    <location>
        <begin position="15"/>
        <end position="209"/>
    </location>
</feature>
<organism evidence="10 11">
    <name type="scientific">Pseudoflavonifractor intestinihominis</name>
    <dbReference type="NCBI Taxonomy" id="3133171"/>
    <lineage>
        <taxon>Bacteria</taxon>
        <taxon>Bacillati</taxon>
        <taxon>Bacillota</taxon>
        <taxon>Clostridia</taxon>
        <taxon>Eubacteriales</taxon>
        <taxon>Oscillospiraceae</taxon>
        <taxon>Pseudoflavonifractor</taxon>
    </lineage>
</organism>
<dbReference type="InterPro" id="IPR002524">
    <property type="entry name" value="Cation_efflux"/>
</dbReference>
<feature type="transmembrane region" description="Helical" evidence="7">
    <location>
        <begin position="115"/>
        <end position="138"/>
    </location>
</feature>
<comment type="caution">
    <text evidence="10">The sequence shown here is derived from an EMBL/GenBank/DDBJ whole genome shotgun (WGS) entry which is preliminary data.</text>
</comment>
<dbReference type="PANTHER" id="PTHR43840">
    <property type="entry name" value="MITOCHONDRIAL METAL TRANSPORTER 1-RELATED"/>
    <property type="match status" value="1"/>
</dbReference>
<evidence type="ECO:0000313" key="10">
    <source>
        <dbReference type="EMBL" id="MEQ2444816.1"/>
    </source>
</evidence>
<dbReference type="Proteomes" id="UP001464378">
    <property type="component" value="Unassembled WGS sequence"/>
</dbReference>
<dbReference type="Pfam" id="PF16916">
    <property type="entry name" value="ZT_dimer"/>
    <property type="match status" value="1"/>
</dbReference>
<dbReference type="InterPro" id="IPR058533">
    <property type="entry name" value="Cation_efflux_TM"/>
</dbReference>
<keyword evidence="5 7" id="KW-1133">Transmembrane helix</keyword>
<reference evidence="10 11" key="1">
    <citation type="submission" date="2024-03" db="EMBL/GenBank/DDBJ databases">
        <title>Human intestinal bacterial collection.</title>
        <authorList>
            <person name="Pauvert C."/>
            <person name="Hitch T.C.A."/>
            <person name="Clavel T."/>
        </authorList>
    </citation>
    <scope>NUCLEOTIDE SEQUENCE [LARGE SCALE GENOMIC DNA]</scope>
    <source>
        <strain evidence="10 11">CLA-AP-H29</strain>
    </source>
</reference>
<comment type="similarity">
    <text evidence="2">Belongs to the cation diffusion facilitator (CDF) transporter (TC 2.A.4) family.</text>
</comment>
<protein>
    <submittedName>
        <fullName evidence="10">Cation diffusion facilitator family transporter</fullName>
    </submittedName>
</protein>
<dbReference type="InterPro" id="IPR027470">
    <property type="entry name" value="Cation_efflux_CTD"/>
</dbReference>
<evidence type="ECO:0000256" key="3">
    <source>
        <dbReference type="ARBA" id="ARBA00022448"/>
    </source>
</evidence>
<dbReference type="Pfam" id="PF01545">
    <property type="entry name" value="Cation_efflux"/>
    <property type="match status" value="1"/>
</dbReference>
<dbReference type="InterPro" id="IPR050291">
    <property type="entry name" value="CDF_Transporter"/>
</dbReference>
<dbReference type="PANTHER" id="PTHR43840:SF15">
    <property type="entry name" value="MITOCHONDRIAL METAL TRANSPORTER 1-RELATED"/>
    <property type="match status" value="1"/>
</dbReference>
<dbReference type="SUPFAM" id="SSF160240">
    <property type="entry name" value="Cation efflux protein cytoplasmic domain-like"/>
    <property type="match status" value="1"/>
</dbReference>
<evidence type="ECO:0000256" key="2">
    <source>
        <dbReference type="ARBA" id="ARBA00008114"/>
    </source>
</evidence>
<evidence type="ECO:0000256" key="6">
    <source>
        <dbReference type="ARBA" id="ARBA00023136"/>
    </source>
</evidence>
<keyword evidence="3" id="KW-0813">Transport</keyword>
<evidence type="ECO:0000259" key="8">
    <source>
        <dbReference type="Pfam" id="PF01545"/>
    </source>
</evidence>
<feature type="transmembrane region" description="Helical" evidence="7">
    <location>
        <begin position="12"/>
        <end position="34"/>
    </location>
</feature>
<accession>A0ABV1EC03</accession>
<evidence type="ECO:0000256" key="5">
    <source>
        <dbReference type="ARBA" id="ARBA00022989"/>
    </source>
</evidence>
<evidence type="ECO:0000259" key="9">
    <source>
        <dbReference type="Pfam" id="PF16916"/>
    </source>
</evidence>
<keyword evidence="6 7" id="KW-0472">Membrane</keyword>
<name>A0ABV1EC03_9FIRM</name>
<keyword evidence="4 7" id="KW-0812">Transmembrane</keyword>